<dbReference type="GO" id="GO:0016887">
    <property type="term" value="F:ATP hydrolysis activity"/>
    <property type="evidence" value="ECO:0007669"/>
    <property type="project" value="InterPro"/>
</dbReference>
<reference evidence="5 6" key="1">
    <citation type="submission" date="2022-05" db="EMBL/GenBank/DDBJ databases">
        <authorList>
            <consortium name="Genoscope - CEA"/>
            <person name="William W."/>
        </authorList>
    </citation>
    <scope>NUCLEOTIDE SEQUENCE [LARGE SCALE GENOMIC DNA]</scope>
</reference>
<dbReference type="SUPFAM" id="SSF52540">
    <property type="entry name" value="P-loop containing nucleoside triphosphate hydrolases"/>
    <property type="match status" value="2"/>
</dbReference>
<dbReference type="CDD" id="cd19511">
    <property type="entry name" value="RecA-like_CDC48_r2-like"/>
    <property type="match status" value="1"/>
</dbReference>
<dbReference type="GO" id="GO:0005524">
    <property type="term" value="F:ATP binding"/>
    <property type="evidence" value="ECO:0007669"/>
    <property type="project" value="UniProtKB-KW"/>
</dbReference>
<sequence length="923" mass="103252">MKIFNFTCFSARKMSKKKHDSFQLCELCGRLVYSRQLPDHRAVCGADSSREDHKCAFIQDGVLHALVVERNNKMISDSKLPLPSRKNVILLNSNTMRECNLPIGKRVVLRSDQKNLEIVCMAWPSSGVSPECVALSQLSLENLQVSGGEFVSIRALKKLWLHAARVELELCDAVEFEVNQLFTDYCLQDLRNQYVCPGHKLEVTFYGRARQLMVIGLTGSCTLDTNSISPAEFKPQQIFSNTSTSKLTDQLEMLSLNRGTRMDAKAAMSRDVEDLTIRRNLTSNYQKENHTEDELVDVESKEKSEGSLPQSYHAKAKIDHGYGNTLRSDFPLNQLDSQSLFYYISPEETHLTIHARGTRQSEHSVLKNKVTYKSIGGLHKQVALVREMIELPLKHPEMFTNYGIPPPRGVLLHGPSGTGKTLIAQAVAAESGAHFICLNGPDVLSRYYGETEARLRDIFREARERAPTIVFIDELDALCPKRDKVQNEFEKRVVATLLTLMDGADTANFSSSHVIFLAATNRPDAIDPALRRPGRLDREIEIGIPNANDREDILRTLLLNVPHGCTEDDLRSFAELAHGYVGADLTAVCKEAGFMSFKRCLAEQNGLSTDDVGVQEEYLKERLLVTREDIMAAFRQVRPSAMREVSIDVPKVRWEDIGGNAVIKQKLKQAVEWPLKHPEAFQRLGIRPPKGILMYGPPGCSKTLVARALATESGLNFLAVKGPELFSKWVGESEKAVRQVFQKARAAAPSIVFFDEIDALAARRGSGGDDGGSSVSDRVLTQLLTELDGVETLKDVVMVAATNRPDMIDKALLRPGRIDRIVYVPLPDKNAREEIFKIHLNDTPLGDDVVMGDLAEKTEMFSGAEITALCREAALMALQEDIESNEVLRRHFDEAFRAVKPRTSRELIEMYRKYQNESGVHSI</sequence>
<dbReference type="EMBL" id="CALNXJ010000021">
    <property type="protein sequence ID" value="CAH3125622.1"/>
    <property type="molecule type" value="Genomic_DNA"/>
</dbReference>
<dbReference type="AlphaFoldDB" id="A0AAU9WTN7"/>
<organism evidence="5 6">
    <name type="scientific">Pocillopora meandrina</name>
    <dbReference type="NCBI Taxonomy" id="46732"/>
    <lineage>
        <taxon>Eukaryota</taxon>
        <taxon>Metazoa</taxon>
        <taxon>Cnidaria</taxon>
        <taxon>Anthozoa</taxon>
        <taxon>Hexacorallia</taxon>
        <taxon>Scleractinia</taxon>
        <taxon>Astrocoeniina</taxon>
        <taxon>Pocilloporidae</taxon>
        <taxon>Pocillopora</taxon>
    </lineage>
</organism>
<proteinExistence type="predicted"/>
<feature type="compositionally biased region" description="Basic and acidic residues" evidence="3">
    <location>
        <begin position="287"/>
        <end position="305"/>
    </location>
</feature>
<dbReference type="InterPro" id="IPR041569">
    <property type="entry name" value="AAA_lid_3"/>
</dbReference>
<comment type="caution">
    <text evidence="5">The sequence shown here is derived from an EMBL/GenBank/DDBJ whole genome shotgun (WGS) entry which is preliminary data.</text>
</comment>
<dbReference type="FunFam" id="1.10.8.60:FF:000038">
    <property type="entry name" value="spermatogenesis-associated protein 5-like protein 1"/>
    <property type="match status" value="1"/>
</dbReference>
<dbReference type="InterPro" id="IPR003959">
    <property type="entry name" value="ATPase_AAA_core"/>
</dbReference>
<dbReference type="Pfam" id="PF17862">
    <property type="entry name" value="AAA_lid_3"/>
    <property type="match status" value="2"/>
</dbReference>
<feature type="region of interest" description="Disordered" evidence="3">
    <location>
        <begin position="286"/>
        <end position="309"/>
    </location>
</feature>
<evidence type="ECO:0000256" key="3">
    <source>
        <dbReference type="SAM" id="MobiDB-lite"/>
    </source>
</evidence>
<dbReference type="FunFam" id="3.40.50.300:FF:001985">
    <property type="entry name" value="Chromosome 9, whole genome shotgun sequence"/>
    <property type="match status" value="1"/>
</dbReference>
<dbReference type="InterPro" id="IPR003593">
    <property type="entry name" value="AAA+_ATPase"/>
</dbReference>
<keyword evidence="6" id="KW-1185">Reference proteome</keyword>
<dbReference type="FunFam" id="3.40.50.300:FF:000661">
    <property type="entry name" value="calmodulin-interacting protein 111 isoform X1"/>
    <property type="match status" value="1"/>
</dbReference>
<dbReference type="Proteomes" id="UP001159428">
    <property type="component" value="Unassembled WGS sequence"/>
</dbReference>
<dbReference type="PROSITE" id="PS00674">
    <property type="entry name" value="AAA"/>
    <property type="match status" value="1"/>
</dbReference>
<dbReference type="CDD" id="cd19503">
    <property type="entry name" value="RecA-like_CDC48_NLV2_r1-like"/>
    <property type="match status" value="1"/>
</dbReference>
<evidence type="ECO:0000313" key="6">
    <source>
        <dbReference type="Proteomes" id="UP001159428"/>
    </source>
</evidence>
<dbReference type="GO" id="GO:0005737">
    <property type="term" value="C:cytoplasm"/>
    <property type="evidence" value="ECO:0007669"/>
    <property type="project" value="TreeGrafter"/>
</dbReference>
<evidence type="ECO:0000313" key="5">
    <source>
        <dbReference type="EMBL" id="CAH3125622.1"/>
    </source>
</evidence>
<evidence type="ECO:0000259" key="4">
    <source>
        <dbReference type="SMART" id="SM00382"/>
    </source>
</evidence>
<feature type="domain" description="AAA+ ATPase" evidence="4">
    <location>
        <begin position="688"/>
        <end position="828"/>
    </location>
</feature>
<keyword evidence="1" id="KW-0547">Nucleotide-binding</keyword>
<dbReference type="Gene3D" id="3.40.50.300">
    <property type="entry name" value="P-loop containing nucleotide triphosphate hydrolases"/>
    <property type="match status" value="2"/>
</dbReference>
<feature type="domain" description="AAA+ ATPase" evidence="4">
    <location>
        <begin position="406"/>
        <end position="546"/>
    </location>
</feature>
<gene>
    <name evidence="5" type="ORF">PMEA_00012191</name>
</gene>
<name>A0AAU9WTN7_9CNID</name>
<dbReference type="SUPFAM" id="SSF50692">
    <property type="entry name" value="ADC-like"/>
    <property type="match status" value="1"/>
</dbReference>
<dbReference type="InterPro" id="IPR027417">
    <property type="entry name" value="P-loop_NTPase"/>
</dbReference>
<evidence type="ECO:0000256" key="2">
    <source>
        <dbReference type="ARBA" id="ARBA00022840"/>
    </source>
</evidence>
<dbReference type="SMART" id="SM00382">
    <property type="entry name" value="AAA"/>
    <property type="match status" value="2"/>
</dbReference>
<evidence type="ECO:0000256" key="1">
    <source>
        <dbReference type="ARBA" id="ARBA00022741"/>
    </source>
</evidence>
<dbReference type="InterPro" id="IPR003960">
    <property type="entry name" value="ATPase_AAA_CS"/>
</dbReference>
<dbReference type="Pfam" id="PF00004">
    <property type="entry name" value="AAA"/>
    <property type="match status" value="2"/>
</dbReference>
<protein>
    <recommendedName>
        <fullName evidence="4">AAA+ ATPase domain-containing protein</fullName>
    </recommendedName>
</protein>
<dbReference type="PANTHER" id="PTHR23077:SF27">
    <property type="entry name" value="ATPASE FAMILY GENE 2 PROTEIN HOMOLOG A"/>
    <property type="match status" value="1"/>
</dbReference>
<dbReference type="InterPro" id="IPR050168">
    <property type="entry name" value="AAA_ATPase_domain"/>
</dbReference>
<accession>A0AAU9WTN7</accession>
<dbReference type="PANTHER" id="PTHR23077">
    <property type="entry name" value="AAA-FAMILY ATPASE"/>
    <property type="match status" value="1"/>
</dbReference>
<keyword evidence="2" id="KW-0067">ATP-binding</keyword>
<dbReference type="Gene3D" id="2.40.40.20">
    <property type="match status" value="1"/>
</dbReference>
<dbReference type="InterPro" id="IPR009010">
    <property type="entry name" value="Asp_de-COase-like_dom_sf"/>
</dbReference>
<dbReference type="Gene3D" id="1.10.8.60">
    <property type="match status" value="2"/>
</dbReference>